<comment type="caution">
    <text evidence="1">The sequence shown here is derived from an EMBL/GenBank/DDBJ whole genome shotgun (WGS) entry which is preliminary data.</text>
</comment>
<dbReference type="EMBL" id="MU275882">
    <property type="protein sequence ID" value="KAI0048721.1"/>
    <property type="molecule type" value="Genomic_DNA"/>
</dbReference>
<organism evidence="1 2">
    <name type="scientific">Auriscalpium vulgare</name>
    <dbReference type="NCBI Taxonomy" id="40419"/>
    <lineage>
        <taxon>Eukaryota</taxon>
        <taxon>Fungi</taxon>
        <taxon>Dikarya</taxon>
        <taxon>Basidiomycota</taxon>
        <taxon>Agaricomycotina</taxon>
        <taxon>Agaricomycetes</taxon>
        <taxon>Russulales</taxon>
        <taxon>Auriscalpiaceae</taxon>
        <taxon>Auriscalpium</taxon>
    </lineage>
</organism>
<proteinExistence type="predicted"/>
<evidence type="ECO:0000313" key="1">
    <source>
        <dbReference type="EMBL" id="KAI0048721.1"/>
    </source>
</evidence>
<gene>
    <name evidence="1" type="ORF">FA95DRAFT_1005490</name>
</gene>
<dbReference type="Proteomes" id="UP000814033">
    <property type="component" value="Unassembled WGS sequence"/>
</dbReference>
<protein>
    <submittedName>
        <fullName evidence="1">Uncharacterized protein</fullName>
    </submittedName>
</protein>
<reference evidence="1" key="2">
    <citation type="journal article" date="2022" name="New Phytol.">
        <title>Evolutionary transition to the ectomycorrhizal habit in the genomes of a hyperdiverse lineage of mushroom-forming fungi.</title>
        <authorList>
            <person name="Looney B."/>
            <person name="Miyauchi S."/>
            <person name="Morin E."/>
            <person name="Drula E."/>
            <person name="Courty P.E."/>
            <person name="Kohler A."/>
            <person name="Kuo A."/>
            <person name="LaButti K."/>
            <person name="Pangilinan J."/>
            <person name="Lipzen A."/>
            <person name="Riley R."/>
            <person name="Andreopoulos W."/>
            <person name="He G."/>
            <person name="Johnson J."/>
            <person name="Nolan M."/>
            <person name="Tritt A."/>
            <person name="Barry K.W."/>
            <person name="Grigoriev I.V."/>
            <person name="Nagy L.G."/>
            <person name="Hibbett D."/>
            <person name="Henrissat B."/>
            <person name="Matheny P.B."/>
            <person name="Labbe J."/>
            <person name="Martin F.M."/>
        </authorList>
    </citation>
    <scope>NUCLEOTIDE SEQUENCE</scope>
    <source>
        <strain evidence="1">FP105234-sp</strain>
    </source>
</reference>
<keyword evidence="2" id="KW-1185">Reference proteome</keyword>
<name>A0ACB8RYP4_9AGAM</name>
<sequence>MRTDQHQQHSVQSTFINTAKPEHWRATSDSSARCSPFLRFLCKGMLGCLLGYILCTARRTAAVVSSDHALSRMLLDDDHRRTTHLGRQSYVTLSSR</sequence>
<evidence type="ECO:0000313" key="2">
    <source>
        <dbReference type="Proteomes" id="UP000814033"/>
    </source>
</evidence>
<reference evidence="1" key="1">
    <citation type="submission" date="2021-02" db="EMBL/GenBank/DDBJ databases">
        <authorList>
            <consortium name="DOE Joint Genome Institute"/>
            <person name="Ahrendt S."/>
            <person name="Looney B.P."/>
            <person name="Miyauchi S."/>
            <person name="Morin E."/>
            <person name="Drula E."/>
            <person name="Courty P.E."/>
            <person name="Chicoki N."/>
            <person name="Fauchery L."/>
            <person name="Kohler A."/>
            <person name="Kuo A."/>
            <person name="Labutti K."/>
            <person name="Pangilinan J."/>
            <person name="Lipzen A."/>
            <person name="Riley R."/>
            <person name="Andreopoulos W."/>
            <person name="He G."/>
            <person name="Johnson J."/>
            <person name="Barry K.W."/>
            <person name="Grigoriev I.V."/>
            <person name="Nagy L."/>
            <person name="Hibbett D."/>
            <person name="Henrissat B."/>
            <person name="Matheny P.B."/>
            <person name="Labbe J."/>
            <person name="Martin F."/>
        </authorList>
    </citation>
    <scope>NUCLEOTIDE SEQUENCE</scope>
    <source>
        <strain evidence="1">FP105234-sp</strain>
    </source>
</reference>
<accession>A0ACB8RYP4</accession>